<comment type="caution">
    <text evidence="9">The sequence shown here is derived from an EMBL/GenBank/DDBJ whole genome shotgun (WGS) entry which is preliminary data.</text>
</comment>
<gene>
    <name evidence="9" type="ORF">FP2506_05171</name>
</gene>
<evidence type="ECO:0000256" key="2">
    <source>
        <dbReference type="ARBA" id="ARBA00019841"/>
    </source>
</evidence>
<evidence type="ECO:0000259" key="7">
    <source>
        <dbReference type="Pfam" id="PF02272"/>
    </source>
</evidence>
<dbReference type="SUPFAM" id="SSF64182">
    <property type="entry name" value="DHH phosphoesterases"/>
    <property type="match status" value="1"/>
</dbReference>
<evidence type="ECO:0000313" key="9">
    <source>
        <dbReference type="EMBL" id="EAU42202.1"/>
    </source>
</evidence>
<dbReference type="EMBL" id="AATP01000001">
    <property type="protein sequence ID" value="EAU42202.1"/>
    <property type="molecule type" value="Genomic_DNA"/>
</dbReference>
<keyword evidence="3" id="KW-0540">Nuclease</keyword>
<evidence type="ECO:0000256" key="4">
    <source>
        <dbReference type="ARBA" id="ARBA00022801"/>
    </source>
</evidence>
<dbReference type="Gene3D" id="3.90.1640.30">
    <property type="match status" value="1"/>
</dbReference>
<keyword evidence="10" id="KW-1185">Reference proteome</keyword>
<name>Q0G812_9HYPH</name>
<dbReference type="Pfam" id="PF02272">
    <property type="entry name" value="DHHA1"/>
    <property type="match status" value="1"/>
</dbReference>
<proteinExistence type="inferred from homology"/>
<dbReference type="Pfam" id="PF17768">
    <property type="entry name" value="RecJ_OB"/>
    <property type="match status" value="1"/>
</dbReference>
<evidence type="ECO:0000259" key="8">
    <source>
        <dbReference type="Pfam" id="PF17768"/>
    </source>
</evidence>
<dbReference type="GO" id="GO:0003676">
    <property type="term" value="F:nucleic acid binding"/>
    <property type="evidence" value="ECO:0007669"/>
    <property type="project" value="InterPro"/>
</dbReference>
<dbReference type="InterPro" id="IPR041122">
    <property type="entry name" value="RecJ_OB"/>
</dbReference>
<accession>Q0G812</accession>
<dbReference type="InterPro" id="IPR003156">
    <property type="entry name" value="DHHA1_dom"/>
</dbReference>
<evidence type="ECO:0000259" key="6">
    <source>
        <dbReference type="Pfam" id="PF01368"/>
    </source>
</evidence>
<dbReference type="InterPro" id="IPR004610">
    <property type="entry name" value="RecJ"/>
</dbReference>
<dbReference type="PANTHER" id="PTHR30255">
    <property type="entry name" value="SINGLE-STRANDED-DNA-SPECIFIC EXONUCLEASE RECJ"/>
    <property type="match status" value="1"/>
</dbReference>
<dbReference type="InterPro" id="IPR051673">
    <property type="entry name" value="SSDNA_exonuclease_RecJ"/>
</dbReference>
<dbReference type="GO" id="GO:0006310">
    <property type="term" value="P:DNA recombination"/>
    <property type="evidence" value="ECO:0007669"/>
    <property type="project" value="InterPro"/>
</dbReference>
<dbReference type="Gene3D" id="3.10.310.30">
    <property type="match status" value="1"/>
</dbReference>
<sequence length="612" mass="65134">MRRETTLPLGVCIVYDGAMARTGQAFLGVERSLSGRRWRAALDARGEGLALAMSQKQGIDEIVARVLAARGVPGEEAHRFLAPRLRDLMPDPSVLTDMDAAADRIASAIQKRERVAIFGDYDVDGASSSALMWRYLDHFGIGARIYIPDRVTEGYGPSVVAMRELASEASLIITVDCGTASFDPIEAAKAAGADVVVLDHHQTGPDIPSATALVNPNRQDDVAGLGHLCAAGVVFMTLVAINRALRKRGYSDLPDILCWLDIVALATVCDVVPLTGLNRAFVVQGLKVMRTMKNVGLAALTRIARLSGPIEPHHLGFLLGPRINAGGRIGDAALGSRLLCLTDGAEAEALAARLDGLNQERQAMEQVMLRDAEEAILREIGTGEGPPVLVTSSGEWHLGIVGLIAARLKERFRRPAFAIAFDGSGKGSGSGRSIAGVDLGRLVRDAVSHEVIEKGGGHAMAAGITIRRERLSDFRAFIEERALDAVARTRANESLDIDGAISASGLLPDLYRAIEAAGPFGQGHETPVFALGNLRVLNADIVGHAHVRATVGGPSGGRADVIAFKQAETPIGERLLKRSDRPVHIAGSLSLDRFRGQEQVRLRVIDVADAPD</sequence>
<dbReference type="AlphaFoldDB" id="Q0G812"/>
<evidence type="ECO:0000256" key="5">
    <source>
        <dbReference type="ARBA" id="ARBA00022839"/>
    </source>
</evidence>
<dbReference type="GO" id="GO:0006281">
    <property type="term" value="P:DNA repair"/>
    <property type="evidence" value="ECO:0007669"/>
    <property type="project" value="InterPro"/>
</dbReference>
<feature type="domain" description="DHHA1" evidence="7">
    <location>
        <begin position="386"/>
        <end position="481"/>
    </location>
</feature>
<feature type="domain" description="DDH" evidence="6">
    <location>
        <begin position="114"/>
        <end position="246"/>
    </location>
</feature>
<dbReference type="InterPro" id="IPR001667">
    <property type="entry name" value="DDH_dom"/>
</dbReference>
<keyword evidence="5 9" id="KW-0269">Exonuclease</keyword>
<dbReference type="HOGENOM" id="CLU_009736_5_1_5"/>
<evidence type="ECO:0000313" key="10">
    <source>
        <dbReference type="Proteomes" id="UP000004310"/>
    </source>
</evidence>
<evidence type="ECO:0000256" key="3">
    <source>
        <dbReference type="ARBA" id="ARBA00022722"/>
    </source>
</evidence>
<reference evidence="9 10" key="1">
    <citation type="journal article" date="2010" name="J. Bacteriol.">
        <title>Genome sequence of Fulvimarina pelagi HTCC2506T, a Mn(II)-oxidizing alphaproteobacterium possessing an aerobic anoxygenic photosynthetic gene cluster and Xanthorhodopsin.</title>
        <authorList>
            <person name="Kang I."/>
            <person name="Oh H.M."/>
            <person name="Lim S.I."/>
            <person name="Ferriera S."/>
            <person name="Giovannoni S.J."/>
            <person name="Cho J.C."/>
        </authorList>
    </citation>
    <scope>NUCLEOTIDE SEQUENCE [LARGE SCALE GENOMIC DNA]</scope>
    <source>
        <strain evidence="9 10">HTCC2506</strain>
    </source>
</reference>
<dbReference type="InterPro" id="IPR038763">
    <property type="entry name" value="DHH_sf"/>
</dbReference>
<dbReference type="Proteomes" id="UP000004310">
    <property type="component" value="Unassembled WGS sequence"/>
</dbReference>
<dbReference type="NCBIfam" id="TIGR00644">
    <property type="entry name" value="recJ"/>
    <property type="match status" value="1"/>
</dbReference>
<keyword evidence="4" id="KW-0378">Hydrolase</keyword>
<evidence type="ECO:0000256" key="1">
    <source>
        <dbReference type="ARBA" id="ARBA00005915"/>
    </source>
</evidence>
<protein>
    <recommendedName>
        <fullName evidence="2">Single-stranded-DNA-specific exonuclease RecJ</fullName>
    </recommendedName>
</protein>
<dbReference type="GO" id="GO:0008409">
    <property type="term" value="F:5'-3' exonuclease activity"/>
    <property type="evidence" value="ECO:0007669"/>
    <property type="project" value="InterPro"/>
</dbReference>
<feature type="domain" description="RecJ OB" evidence="8">
    <location>
        <begin position="497"/>
        <end position="606"/>
    </location>
</feature>
<dbReference type="STRING" id="217511.GCA_001463845_01592"/>
<dbReference type="Pfam" id="PF01368">
    <property type="entry name" value="DHH"/>
    <property type="match status" value="1"/>
</dbReference>
<dbReference type="PANTHER" id="PTHR30255:SF2">
    <property type="entry name" value="SINGLE-STRANDED-DNA-SPECIFIC EXONUCLEASE RECJ"/>
    <property type="match status" value="1"/>
</dbReference>
<dbReference type="eggNOG" id="COG0608">
    <property type="taxonomic scope" value="Bacteria"/>
</dbReference>
<comment type="similarity">
    <text evidence="1">Belongs to the RecJ family.</text>
</comment>
<organism evidence="9 10">
    <name type="scientific">Fulvimarina pelagi HTCC2506</name>
    <dbReference type="NCBI Taxonomy" id="314231"/>
    <lineage>
        <taxon>Bacteria</taxon>
        <taxon>Pseudomonadati</taxon>
        <taxon>Pseudomonadota</taxon>
        <taxon>Alphaproteobacteria</taxon>
        <taxon>Hyphomicrobiales</taxon>
        <taxon>Aurantimonadaceae</taxon>
        <taxon>Fulvimarina</taxon>
    </lineage>
</organism>